<proteinExistence type="predicted"/>
<dbReference type="Proteomes" id="UP000018502">
    <property type="component" value="Unassembled WGS sequence"/>
</dbReference>
<evidence type="ECO:0000313" key="2">
    <source>
        <dbReference type="Proteomes" id="UP000018502"/>
    </source>
</evidence>
<protein>
    <submittedName>
        <fullName evidence="1">Uncharacterized protein</fullName>
    </submittedName>
</protein>
<accession>A0A829M8L6</accession>
<organism evidence="1 2">
    <name type="scientific">Mycobacteroides abscessus MAB_091912_2446</name>
    <dbReference type="NCBI Taxonomy" id="1335414"/>
    <lineage>
        <taxon>Bacteria</taxon>
        <taxon>Bacillati</taxon>
        <taxon>Actinomycetota</taxon>
        <taxon>Actinomycetes</taxon>
        <taxon>Mycobacteriales</taxon>
        <taxon>Mycobacteriaceae</taxon>
        <taxon>Mycobacteroides</taxon>
        <taxon>Mycobacteroides abscessus</taxon>
    </lineage>
</organism>
<gene>
    <name evidence="1" type="ORF">L833_1915</name>
</gene>
<dbReference type="AlphaFoldDB" id="A0A829M8L6"/>
<sequence length="39" mass="4362">MRQSANDGGIVLAYDAQRVGSGGHFRYLSYENVQMNWVA</sequence>
<evidence type="ECO:0000313" key="1">
    <source>
        <dbReference type="EMBL" id="ESV64529.1"/>
    </source>
</evidence>
<dbReference type="EMBL" id="AYTF01000001">
    <property type="protein sequence ID" value="ESV64529.1"/>
    <property type="molecule type" value="Genomic_DNA"/>
</dbReference>
<name>A0A829M8L6_9MYCO</name>
<comment type="caution">
    <text evidence="1">The sequence shown here is derived from an EMBL/GenBank/DDBJ whole genome shotgun (WGS) entry which is preliminary data.</text>
</comment>
<reference evidence="1 2" key="1">
    <citation type="journal article" date="2014" name="Emerg. Infect. Dis.">
        <title>High-level Relatedness among Mycobacterium abscessus subsp. massiliense Strains from Widely Separated Outbreaks.</title>
        <authorList>
            <person name="Tettelin H."/>
            <person name="Davidson R.M."/>
            <person name="Agrawal S."/>
            <person name="Aitken M.L."/>
            <person name="Shallom S."/>
            <person name="Hasan N.A."/>
            <person name="Strong M."/>
            <person name="Nogueira de Moura V.C."/>
            <person name="De Groote M.A."/>
            <person name="Duarte R.S."/>
            <person name="Hine E."/>
            <person name="Parankush S."/>
            <person name="Su Q."/>
            <person name="Daugherty S.C."/>
            <person name="Fraser C.M."/>
            <person name="Brown-Elliott B.A."/>
            <person name="Wallace R.J.Jr."/>
            <person name="Holland S.M."/>
            <person name="Sampaio E.P."/>
            <person name="Olivier K.N."/>
            <person name="Jackson M."/>
            <person name="Zelazny A.M."/>
        </authorList>
    </citation>
    <scope>NUCLEOTIDE SEQUENCE [LARGE SCALE GENOMIC DNA]</scope>
    <source>
        <strain evidence="1 2">MAB_091912_2446</strain>
    </source>
</reference>